<evidence type="ECO:0000313" key="9">
    <source>
        <dbReference type="EMBL" id="QIM53116.1"/>
    </source>
</evidence>
<feature type="binding site" evidence="8">
    <location>
        <position position="54"/>
    </location>
    <ligand>
        <name>ATP</name>
        <dbReference type="ChEBI" id="CHEBI:30616"/>
    </ligand>
</feature>
<evidence type="ECO:0000256" key="3">
    <source>
        <dbReference type="ARBA" id="ARBA00022723"/>
    </source>
</evidence>
<evidence type="ECO:0000256" key="2">
    <source>
        <dbReference type="ARBA" id="ARBA00022598"/>
    </source>
</evidence>
<reference evidence="9 10" key="1">
    <citation type="submission" date="2020-03" db="EMBL/GenBank/DDBJ databases">
        <title>Hydrogenophaga sp. nov. isolated from cyanobacterial mat.</title>
        <authorList>
            <person name="Thorat V."/>
            <person name="Kirdat K."/>
            <person name="Tiwarekar B."/>
            <person name="Costa E.D."/>
            <person name="Yadav A."/>
        </authorList>
    </citation>
    <scope>NUCLEOTIDE SEQUENCE [LARGE SCALE GENOMIC DNA]</scope>
    <source>
        <strain evidence="9 10">BA0156</strain>
    </source>
</reference>
<keyword evidence="10" id="KW-1185">Reference proteome</keyword>
<dbReference type="GO" id="GO:0042803">
    <property type="term" value="F:protein homodimerization activity"/>
    <property type="evidence" value="ECO:0007669"/>
    <property type="project" value="UniProtKB-ARBA"/>
</dbReference>
<keyword evidence="4 8" id="KW-0547">Nucleotide-binding</keyword>
<evidence type="ECO:0000256" key="1">
    <source>
        <dbReference type="ARBA" id="ARBA00022490"/>
    </source>
</evidence>
<dbReference type="PANTHER" id="PTHR43210:SF5">
    <property type="entry name" value="DETHIOBIOTIN SYNTHETASE"/>
    <property type="match status" value="1"/>
</dbReference>
<keyword evidence="5 8" id="KW-0093">Biotin biosynthesis</keyword>
<dbReference type="AlphaFoldDB" id="A0A6G8IJA0"/>
<dbReference type="SUPFAM" id="SSF52540">
    <property type="entry name" value="P-loop containing nucleoside triphosphate hydrolases"/>
    <property type="match status" value="1"/>
</dbReference>
<keyword evidence="3 8" id="KW-0479">Metal-binding</keyword>
<dbReference type="HAMAP" id="MF_00336">
    <property type="entry name" value="BioD"/>
    <property type="match status" value="1"/>
</dbReference>
<feature type="binding site" evidence="8">
    <location>
        <begin position="115"/>
        <end position="118"/>
    </location>
    <ligand>
        <name>ATP</name>
        <dbReference type="ChEBI" id="CHEBI:30616"/>
    </ligand>
</feature>
<feature type="binding site" evidence="8">
    <location>
        <begin position="204"/>
        <end position="206"/>
    </location>
    <ligand>
        <name>ATP</name>
        <dbReference type="ChEBI" id="CHEBI:30616"/>
    </ligand>
</feature>
<dbReference type="KEGG" id="hcz:G9Q37_13650"/>
<dbReference type="EC" id="6.3.3.3" evidence="8"/>
<accession>A0A6G8IJA0</accession>
<evidence type="ECO:0000256" key="6">
    <source>
        <dbReference type="ARBA" id="ARBA00022840"/>
    </source>
</evidence>
<evidence type="ECO:0000256" key="4">
    <source>
        <dbReference type="ARBA" id="ARBA00022741"/>
    </source>
</evidence>
<dbReference type="Gene3D" id="3.40.50.300">
    <property type="entry name" value="P-loop containing nucleotide triphosphate hydrolases"/>
    <property type="match status" value="1"/>
</dbReference>
<proteinExistence type="inferred from homology"/>
<keyword evidence="6 8" id="KW-0067">ATP-binding</keyword>
<comment type="pathway">
    <text evidence="8">Cofactor biosynthesis; biotin biosynthesis; biotin from 7,8-diaminononanoate: step 1/2.</text>
</comment>
<dbReference type="Proteomes" id="UP000503162">
    <property type="component" value="Chromosome"/>
</dbReference>
<keyword evidence="2 8" id="KW-0436">Ligase</keyword>
<dbReference type="PANTHER" id="PTHR43210">
    <property type="entry name" value="DETHIOBIOTIN SYNTHETASE"/>
    <property type="match status" value="1"/>
</dbReference>
<feature type="binding site" evidence="8">
    <location>
        <begin position="12"/>
        <end position="17"/>
    </location>
    <ligand>
        <name>ATP</name>
        <dbReference type="ChEBI" id="CHEBI:30616"/>
    </ligand>
</feature>
<organism evidence="9 10">
    <name type="scientific">Hydrogenophaga crocea</name>
    <dbReference type="NCBI Taxonomy" id="2716225"/>
    <lineage>
        <taxon>Bacteria</taxon>
        <taxon>Pseudomonadati</taxon>
        <taxon>Pseudomonadota</taxon>
        <taxon>Betaproteobacteria</taxon>
        <taxon>Burkholderiales</taxon>
        <taxon>Comamonadaceae</taxon>
        <taxon>Hydrogenophaga</taxon>
    </lineage>
</organism>
<dbReference type="GO" id="GO:0000287">
    <property type="term" value="F:magnesium ion binding"/>
    <property type="evidence" value="ECO:0007669"/>
    <property type="project" value="UniProtKB-UniRule"/>
</dbReference>
<dbReference type="InterPro" id="IPR027417">
    <property type="entry name" value="P-loop_NTPase"/>
</dbReference>
<comment type="function">
    <text evidence="8">Catalyzes a mechanistically unusual reaction, the ATP-dependent insertion of CO2 between the N7 and N8 nitrogen atoms of 7,8-diaminopelargonic acid (DAPA, also called 7,8-diammoniononanoate) to form a ureido ring.</text>
</comment>
<dbReference type="RefSeq" id="WP_166227879.1">
    <property type="nucleotide sequence ID" value="NZ_CP049989.1"/>
</dbReference>
<keyword evidence="1 8" id="KW-0963">Cytoplasm</keyword>
<dbReference type="PIRSF" id="PIRSF006755">
    <property type="entry name" value="DTB_synth"/>
    <property type="match status" value="1"/>
</dbReference>
<feature type="binding site" evidence="8">
    <location>
        <position position="16"/>
    </location>
    <ligand>
        <name>Mg(2+)</name>
        <dbReference type="ChEBI" id="CHEBI:18420"/>
    </ligand>
</feature>
<dbReference type="CDD" id="cd03109">
    <property type="entry name" value="DTBS"/>
    <property type="match status" value="1"/>
</dbReference>
<protein>
    <recommendedName>
        <fullName evidence="8">ATP-dependent dethiobiotin synthetase BioD</fullName>
        <ecNumber evidence="8">6.3.3.3</ecNumber>
    </recommendedName>
    <alternativeName>
        <fullName evidence="8">DTB synthetase</fullName>
        <shortName evidence="8">DTBS</shortName>
    </alternativeName>
    <alternativeName>
        <fullName evidence="8">Dethiobiotin synthase</fullName>
    </alternativeName>
</protein>
<dbReference type="UniPathway" id="UPA00078">
    <property type="reaction ID" value="UER00161"/>
</dbReference>
<gene>
    <name evidence="8 9" type="primary">bioD</name>
    <name evidence="9" type="ORF">G9Q37_13650</name>
</gene>
<dbReference type="NCBIfam" id="TIGR00347">
    <property type="entry name" value="bioD"/>
    <property type="match status" value="1"/>
</dbReference>
<evidence type="ECO:0000256" key="8">
    <source>
        <dbReference type="HAMAP-Rule" id="MF_00336"/>
    </source>
</evidence>
<name>A0A6G8IJA0_9BURK</name>
<comment type="cofactor">
    <cofactor evidence="8">
        <name>Mg(2+)</name>
        <dbReference type="ChEBI" id="CHEBI:18420"/>
    </cofactor>
</comment>
<evidence type="ECO:0000256" key="7">
    <source>
        <dbReference type="ARBA" id="ARBA00022842"/>
    </source>
</evidence>
<feature type="binding site" evidence="8">
    <location>
        <position position="54"/>
    </location>
    <ligand>
        <name>Mg(2+)</name>
        <dbReference type="ChEBI" id="CHEBI:18420"/>
    </ligand>
</feature>
<comment type="similarity">
    <text evidence="8">Belongs to the dethiobiotin synthetase family.</text>
</comment>
<comment type="caution">
    <text evidence="8">Lacks conserved residue(s) required for the propagation of feature annotation.</text>
</comment>
<evidence type="ECO:0000256" key="5">
    <source>
        <dbReference type="ARBA" id="ARBA00022756"/>
    </source>
</evidence>
<comment type="subunit">
    <text evidence="8">Homodimer.</text>
</comment>
<dbReference type="FunFam" id="3.40.50.300:FF:000292">
    <property type="entry name" value="ATP-dependent dethiobiotin synthetase BioD"/>
    <property type="match status" value="1"/>
</dbReference>
<dbReference type="InterPro" id="IPR004472">
    <property type="entry name" value="DTB_synth_BioD"/>
</dbReference>
<dbReference type="Pfam" id="PF13500">
    <property type="entry name" value="AAA_26"/>
    <property type="match status" value="1"/>
</dbReference>
<dbReference type="EMBL" id="CP049989">
    <property type="protein sequence ID" value="QIM53116.1"/>
    <property type="molecule type" value="Genomic_DNA"/>
</dbReference>
<dbReference type="GO" id="GO:0005524">
    <property type="term" value="F:ATP binding"/>
    <property type="evidence" value="ECO:0007669"/>
    <property type="project" value="UniProtKB-UniRule"/>
</dbReference>
<evidence type="ECO:0000313" key="10">
    <source>
        <dbReference type="Proteomes" id="UP000503162"/>
    </source>
</evidence>
<keyword evidence="7 8" id="KW-0460">Magnesium</keyword>
<dbReference type="GO" id="GO:0009102">
    <property type="term" value="P:biotin biosynthetic process"/>
    <property type="evidence" value="ECO:0007669"/>
    <property type="project" value="UniProtKB-UniRule"/>
</dbReference>
<feature type="binding site" evidence="8">
    <location>
        <begin position="175"/>
        <end position="176"/>
    </location>
    <ligand>
        <name>ATP</name>
        <dbReference type="ChEBI" id="CHEBI:30616"/>
    </ligand>
</feature>
<sequence>MRGFFVTGTDTGVGKTVVSAGLVWLLQQHGWRVAPVKPVAAGLEHIDGRWINADVLRLREACALPLDEADIGPLQLRAACAPHIAAALEGAAIAPHAVLDAVRRAAARADCVVVEGVGGWRVPLTDTWDSADLAAALGLPVVLVVGLRLGCLNHALLSADAIRARRLPLAGWVGNTLPPEMPWARENLSALRAHIAAPCLGLVPPLRDTGPRALTDHLNATAVLDALAAIP</sequence>
<feature type="binding site" evidence="8">
    <location>
        <position position="115"/>
    </location>
    <ligand>
        <name>Mg(2+)</name>
        <dbReference type="ChEBI" id="CHEBI:18420"/>
    </ligand>
</feature>
<comment type="catalytic activity">
    <reaction evidence="8">
        <text>(7R,8S)-7,8-diammoniononanoate + CO2 + ATP = (4R,5S)-dethiobiotin + ADP + phosphate + 3 H(+)</text>
        <dbReference type="Rhea" id="RHEA:15805"/>
        <dbReference type="ChEBI" id="CHEBI:15378"/>
        <dbReference type="ChEBI" id="CHEBI:16526"/>
        <dbReference type="ChEBI" id="CHEBI:30616"/>
        <dbReference type="ChEBI" id="CHEBI:43474"/>
        <dbReference type="ChEBI" id="CHEBI:149469"/>
        <dbReference type="ChEBI" id="CHEBI:149473"/>
        <dbReference type="ChEBI" id="CHEBI:456216"/>
        <dbReference type="EC" id="6.3.3.3"/>
    </reaction>
</comment>
<comment type="subcellular location">
    <subcellularLocation>
        <location evidence="8">Cytoplasm</location>
    </subcellularLocation>
</comment>
<dbReference type="GO" id="GO:0004141">
    <property type="term" value="F:dethiobiotin synthase activity"/>
    <property type="evidence" value="ECO:0007669"/>
    <property type="project" value="UniProtKB-UniRule"/>
</dbReference>
<feature type="active site" evidence="8">
    <location>
        <position position="37"/>
    </location>
</feature>
<dbReference type="GO" id="GO:0005829">
    <property type="term" value="C:cytosol"/>
    <property type="evidence" value="ECO:0007669"/>
    <property type="project" value="TreeGrafter"/>
</dbReference>